<dbReference type="EMBL" id="UYRS01018441">
    <property type="protein sequence ID" value="VDK35608.1"/>
    <property type="molecule type" value="Genomic_DNA"/>
</dbReference>
<evidence type="ECO:0000313" key="4">
    <source>
        <dbReference type="WBParaSite" id="TASK_0000577601-mRNA-1"/>
    </source>
</evidence>
<gene>
    <name evidence="2" type="ORF">TASK_LOCUS5777</name>
</gene>
<sequence>MASSRPEETLSIERCIRSFIIKSIQAIVQARSGTAYATTCISDVGARNNLMVYLEEDPEIGATIKQNLDSGFPIKMGDTFSLEILMSNGAGRLVVLEVWQFRLDTEDNLLQRAHLPCSKVVANHSGLQSPIYFPTVTGPTASSVATGVSDATVIAPQCFAVEDFRRSRLFERLASLLKSLIVTTRMLPAYTYSRKQQHEMCYTLRRGEVSFDRLGQGSVICRQVGHLFPGLAVGPNSMHLFLNVSVRYRENLSDIDSEEAPQHLLQPHPRRPRSRRPYIRPAFAATQEDDDDYLEEEEEDEEEEEEDEENEGQFTYRIGKEGLPPGEGEAIYDETTGCCYYYYHDETENGEGEAAVESTAGHEEDEGGSMSRTFVSDGADREVSDAADDGGRAPGRMPLHLPFSTVDLDSGAGGGCARMAHLVTELRTKTDLDLFRVPGASANPASSSATASVFDANALGDELARHEQKLREFDDFLADFTAAVPNVGITHH</sequence>
<feature type="compositionally biased region" description="Basic residues" evidence="1">
    <location>
        <begin position="268"/>
        <end position="278"/>
    </location>
</feature>
<evidence type="ECO:0000256" key="1">
    <source>
        <dbReference type="SAM" id="MobiDB-lite"/>
    </source>
</evidence>
<reference evidence="2 3" key="2">
    <citation type="submission" date="2018-11" db="EMBL/GenBank/DDBJ databases">
        <authorList>
            <consortium name="Pathogen Informatics"/>
        </authorList>
    </citation>
    <scope>NUCLEOTIDE SEQUENCE [LARGE SCALE GENOMIC DNA]</scope>
</reference>
<feature type="region of interest" description="Disordered" evidence="1">
    <location>
        <begin position="351"/>
        <end position="374"/>
    </location>
</feature>
<proteinExistence type="predicted"/>
<dbReference type="InterPro" id="IPR036570">
    <property type="entry name" value="HORMA_dom_sf"/>
</dbReference>
<feature type="compositionally biased region" description="Acidic residues" evidence="1">
    <location>
        <begin position="287"/>
        <end position="311"/>
    </location>
</feature>
<dbReference type="Proteomes" id="UP000282613">
    <property type="component" value="Unassembled WGS sequence"/>
</dbReference>
<dbReference type="STRING" id="60517.A0A0R3W6F6"/>
<dbReference type="OrthoDB" id="70161at2759"/>
<dbReference type="AlphaFoldDB" id="A0A0R3W6F6"/>
<protein>
    <submittedName>
        <fullName evidence="4">Autophagy-related protein 13</fullName>
    </submittedName>
</protein>
<evidence type="ECO:0000313" key="3">
    <source>
        <dbReference type="Proteomes" id="UP000282613"/>
    </source>
</evidence>
<evidence type="ECO:0000313" key="2">
    <source>
        <dbReference type="EMBL" id="VDK35608.1"/>
    </source>
</evidence>
<name>A0A0R3W6F6_TAEAS</name>
<organism evidence="4">
    <name type="scientific">Taenia asiatica</name>
    <name type="common">Asian tapeworm</name>
    <dbReference type="NCBI Taxonomy" id="60517"/>
    <lineage>
        <taxon>Eukaryota</taxon>
        <taxon>Metazoa</taxon>
        <taxon>Spiralia</taxon>
        <taxon>Lophotrochozoa</taxon>
        <taxon>Platyhelminthes</taxon>
        <taxon>Cestoda</taxon>
        <taxon>Eucestoda</taxon>
        <taxon>Cyclophyllidea</taxon>
        <taxon>Taeniidae</taxon>
        <taxon>Taenia</taxon>
    </lineage>
</organism>
<dbReference type="WBParaSite" id="TASK_0000577601-mRNA-1">
    <property type="protein sequence ID" value="TASK_0000577601-mRNA-1"/>
    <property type="gene ID" value="TASK_0000577601"/>
</dbReference>
<keyword evidence="3" id="KW-1185">Reference proteome</keyword>
<accession>A0A0R3W6F6</accession>
<reference evidence="4" key="1">
    <citation type="submission" date="2017-02" db="UniProtKB">
        <authorList>
            <consortium name="WormBaseParasite"/>
        </authorList>
    </citation>
    <scope>IDENTIFICATION</scope>
</reference>
<feature type="region of interest" description="Disordered" evidence="1">
    <location>
        <begin position="258"/>
        <end position="326"/>
    </location>
</feature>
<dbReference type="Gene3D" id="3.30.900.10">
    <property type="entry name" value="HORMA domain"/>
    <property type="match status" value="1"/>
</dbReference>